<dbReference type="Proteomes" id="UP000315440">
    <property type="component" value="Unassembled WGS sequence"/>
</dbReference>
<organism evidence="2 3">
    <name type="scientific">Pseudobythopirellula maris</name>
    <dbReference type="NCBI Taxonomy" id="2527991"/>
    <lineage>
        <taxon>Bacteria</taxon>
        <taxon>Pseudomonadati</taxon>
        <taxon>Planctomycetota</taxon>
        <taxon>Planctomycetia</taxon>
        <taxon>Pirellulales</taxon>
        <taxon>Lacipirellulaceae</taxon>
        <taxon>Pseudobythopirellula</taxon>
    </lineage>
</organism>
<proteinExistence type="predicted"/>
<dbReference type="PANTHER" id="PTHR30007">
    <property type="entry name" value="PHP DOMAIN PROTEIN"/>
    <property type="match status" value="1"/>
</dbReference>
<keyword evidence="3" id="KW-1185">Reference proteome</keyword>
<dbReference type="GO" id="GO:0004803">
    <property type="term" value="F:transposase activity"/>
    <property type="evidence" value="ECO:0007669"/>
    <property type="project" value="InterPro"/>
</dbReference>
<reference evidence="2 3" key="1">
    <citation type="submission" date="2019-02" db="EMBL/GenBank/DDBJ databases">
        <title>Deep-cultivation of Planctomycetes and their phenomic and genomic characterization uncovers novel biology.</title>
        <authorList>
            <person name="Wiegand S."/>
            <person name="Jogler M."/>
            <person name="Boedeker C."/>
            <person name="Pinto D."/>
            <person name="Vollmers J."/>
            <person name="Rivas-Marin E."/>
            <person name="Kohn T."/>
            <person name="Peeters S.H."/>
            <person name="Heuer A."/>
            <person name="Rast P."/>
            <person name="Oberbeckmann S."/>
            <person name="Bunk B."/>
            <person name="Jeske O."/>
            <person name="Meyerdierks A."/>
            <person name="Storesund J.E."/>
            <person name="Kallscheuer N."/>
            <person name="Luecker S."/>
            <person name="Lage O.M."/>
            <person name="Pohl T."/>
            <person name="Merkel B.J."/>
            <person name="Hornburger P."/>
            <person name="Mueller R.-W."/>
            <person name="Bruemmer F."/>
            <person name="Labrenz M."/>
            <person name="Spormann A.M."/>
            <person name="Op Den Camp H."/>
            <person name="Overmann J."/>
            <person name="Amann R."/>
            <person name="Jetten M.S.M."/>
            <person name="Mascher T."/>
            <person name="Medema M.H."/>
            <person name="Devos D.P."/>
            <person name="Kaster A.-K."/>
            <person name="Ovreas L."/>
            <person name="Rohde M."/>
            <person name="Galperin M.Y."/>
            <person name="Jogler C."/>
        </authorList>
    </citation>
    <scope>NUCLEOTIDE SEQUENCE [LARGE SCALE GENOMIC DNA]</scope>
    <source>
        <strain evidence="2 3">Mal64</strain>
    </source>
</reference>
<dbReference type="GO" id="GO:0006313">
    <property type="term" value="P:DNA transposition"/>
    <property type="evidence" value="ECO:0007669"/>
    <property type="project" value="InterPro"/>
</dbReference>
<dbReference type="EMBL" id="SJPQ01000001">
    <property type="protein sequence ID" value="TWT90344.1"/>
    <property type="molecule type" value="Genomic_DNA"/>
</dbReference>
<name>A0A5C5ZS39_9BACT</name>
<evidence type="ECO:0000313" key="3">
    <source>
        <dbReference type="Proteomes" id="UP000315440"/>
    </source>
</evidence>
<dbReference type="PANTHER" id="PTHR30007:SF1">
    <property type="entry name" value="BLR1914 PROTEIN"/>
    <property type="match status" value="1"/>
</dbReference>
<sequence>MTDRSRLCAGSRTEPCAEDLQAEPVTDARGLPLSIDTASASEAEVNLIEPLLDAAATPLVPGTLIDDKAADCDALRDRLADRNVDLVTPHRKNRVRPSKQDGRKLRRYRRRWKIERTVSWLHDFRRLIVRHEFYWSLYHGFAKLACIVMAVRRL</sequence>
<comment type="caution">
    <text evidence="2">The sequence shown here is derived from an EMBL/GenBank/DDBJ whole genome shotgun (WGS) entry which is preliminary data.</text>
</comment>
<evidence type="ECO:0000313" key="2">
    <source>
        <dbReference type="EMBL" id="TWT90344.1"/>
    </source>
</evidence>
<evidence type="ECO:0000259" key="1">
    <source>
        <dbReference type="Pfam" id="PF01609"/>
    </source>
</evidence>
<dbReference type="InterPro" id="IPR002559">
    <property type="entry name" value="Transposase_11"/>
</dbReference>
<gene>
    <name evidence="2" type="ORF">Mal64_07330</name>
</gene>
<protein>
    <submittedName>
        <fullName evidence="2">Transposase DDE domain protein</fullName>
    </submittedName>
</protein>
<accession>A0A5C5ZS39</accession>
<dbReference type="GO" id="GO:0003677">
    <property type="term" value="F:DNA binding"/>
    <property type="evidence" value="ECO:0007669"/>
    <property type="project" value="InterPro"/>
</dbReference>
<dbReference type="Pfam" id="PF01609">
    <property type="entry name" value="DDE_Tnp_1"/>
    <property type="match status" value="1"/>
</dbReference>
<dbReference type="AlphaFoldDB" id="A0A5C5ZS39"/>
<dbReference type="OrthoDB" id="120306at2"/>
<feature type="domain" description="Transposase IS4-like" evidence="1">
    <location>
        <begin position="25"/>
        <end position="146"/>
    </location>
</feature>